<keyword evidence="12" id="KW-0238">DNA-binding</keyword>
<protein>
    <recommendedName>
        <fullName evidence="15">UvrABC system protein A</fullName>
    </recommendedName>
    <alternativeName>
        <fullName evidence="16">Excinuclease ABC subunit A</fullName>
    </alternativeName>
</protein>
<comment type="subcellular location">
    <subcellularLocation>
        <location evidence="1">Cytoplasm</location>
    </subcellularLocation>
</comment>
<keyword evidence="13" id="KW-0234">DNA repair</keyword>
<dbReference type="Gene3D" id="3.30.1490.20">
    <property type="entry name" value="ATP-grasp fold, A domain"/>
    <property type="match status" value="2"/>
</dbReference>
<evidence type="ECO:0000313" key="18">
    <source>
        <dbReference type="EMBL" id="TXC79105.1"/>
    </source>
</evidence>
<dbReference type="GO" id="GO:0003677">
    <property type="term" value="F:DNA binding"/>
    <property type="evidence" value="ECO:0007669"/>
    <property type="project" value="UniProtKB-KW"/>
</dbReference>
<dbReference type="Gene3D" id="1.10.8.280">
    <property type="entry name" value="ABC transporter ATPase domain-like"/>
    <property type="match status" value="2"/>
</dbReference>
<evidence type="ECO:0000256" key="13">
    <source>
        <dbReference type="ARBA" id="ARBA00023204"/>
    </source>
</evidence>
<evidence type="ECO:0000256" key="1">
    <source>
        <dbReference type="ARBA" id="ARBA00004496"/>
    </source>
</evidence>
<dbReference type="PANTHER" id="PTHR43152:SF3">
    <property type="entry name" value="UVRABC SYSTEM PROTEIN A"/>
    <property type="match status" value="1"/>
</dbReference>
<evidence type="ECO:0000256" key="14">
    <source>
        <dbReference type="ARBA" id="ARBA00038000"/>
    </source>
</evidence>
<proteinExistence type="inferred from homology"/>
<dbReference type="InterPro" id="IPR003439">
    <property type="entry name" value="ABC_transporter-like_ATP-bd"/>
</dbReference>
<dbReference type="GO" id="GO:0005524">
    <property type="term" value="F:ATP binding"/>
    <property type="evidence" value="ECO:0007669"/>
    <property type="project" value="UniProtKB-KW"/>
</dbReference>
<dbReference type="GO" id="GO:0008270">
    <property type="term" value="F:zinc ion binding"/>
    <property type="evidence" value="ECO:0007669"/>
    <property type="project" value="UniProtKB-KW"/>
</dbReference>
<dbReference type="PANTHER" id="PTHR43152">
    <property type="entry name" value="UVRABC SYSTEM PROTEIN A"/>
    <property type="match status" value="1"/>
</dbReference>
<dbReference type="InterPro" id="IPR013815">
    <property type="entry name" value="ATP_grasp_subdomain_1"/>
</dbReference>
<dbReference type="GO" id="GO:0016887">
    <property type="term" value="F:ATP hydrolysis activity"/>
    <property type="evidence" value="ECO:0007669"/>
    <property type="project" value="InterPro"/>
</dbReference>
<keyword evidence="9" id="KW-0862">Zinc</keyword>
<evidence type="ECO:0000259" key="17">
    <source>
        <dbReference type="PROSITE" id="PS50893"/>
    </source>
</evidence>
<dbReference type="Pfam" id="PF17755">
    <property type="entry name" value="UvrA_DNA-bind"/>
    <property type="match status" value="1"/>
</dbReference>
<evidence type="ECO:0000256" key="5">
    <source>
        <dbReference type="ARBA" id="ARBA00022741"/>
    </source>
</evidence>
<dbReference type="SUPFAM" id="SSF52540">
    <property type="entry name" value="P-loop containing nucleoside triphosphate hydrolases"/>
    <property type="match status" value="2"/>
</dbReference>
<name>A0A5C6V5X1_9BURK</name>
<dbReference type="GO" id="GO:0004518">
    <property type="term" value="F:nuclease activity"/>
    <property type="evidence" value="ECO:0007669"/>
    <property type="project" value="UniProtKB-KW"/>
</dbReference>
<reference evidence="18 19" key="1">
    <citation type="journal article" date="2018" name="Int. J. Syst. Evol. Microbiol.">
        <title>Paraburkholderia azotifigens sp. nov., a nitrogen-fixing bacterium isolated from paddy soil.</title>
        <authorList>
            <person name="Choi G.M."/>
            <person name="Im W.T."/>
        </authorList>
    </citation>
    <scope>NUCLEOTIDE SEQUENCE [LARGE SCALE GENOMIC DNA]</scope>
    <source>
        <strain evidence="18 19">NF 2-5-3</strain>
    </source>
</reference>
<dbReference type="InterPro" id="IPR017871">
    <property type="entry name" value="ABC_transporter-like_CS"/>
</dbReference>
<evidence type="ECO:0000256" key="12">
    <source>
        <dbReference type="ARBA" id="ARBA00023125"/>
    </source>
</evidence>
<evidence type="ECO:0000256" key="15">
    <source>
        <dbReference type="ARBA" id="ARBA00039316"/>
    </source>
</evidence>
<evidence type="ECO:0000256" key="3">
    <source>
        <dbReference type="ARBA" id="ARBA00022723"/>
    </source>
</evidence>
<dbReference type="Gene3D" id="1.20.1580.10">
    <property type="entry name" value="ABC transporter ATPase like domain"/>
    <property type="match status" value="3"/>
</dbReference>
<dbReference type="GO" id="GO:0006281">
    <property type="term" value="P:DNA repair"/>
    <property type="evidence" value="ECO:0007669"/>
    <property type="project" value="UniProtKB-KW"/>
</dbReference>
<dbReference type="RefSeq" id="WP_147236924.1">
    <property type="nucleotide sequence ID" value="NZ_VOQS01000005.1"/>
</dbReference>
<accession>A0A5C6V5X1</accession>
<evidence type="ECO:0000256" key="9">
    <source>
        <dbReference type="ARBA" id="ARBA00022833"/>
    </source>
</evidence>
<evidence type="ECO:0000256" key="6">
    <source>
        <dbReference type="ARBA" id="ARBA00022763"/>
    </source>
</evidence>
<keyword evidence="5" id="KW-0547">Nucleotide-binding</keyword>
<keyword evidence="10" id="KW-0067">ATP-binding</keyword>
<comment type="similarity">
    <text evidence="14">Belongs to the ABC transporter superfamily. UvrA family.</text>
</comment>
<feature type="domain" description="ABC transporter" evidence="17">
    <location>
        <begin position="609"/>
        <end position="947"/>
    </location>
</feature>
<dbReference type="InterPro" id="IPR027417">
    <property type="entry name" value="P-loop_NTPase"/>
</dbReference>
<evidence type="ECO:0000256" key="11">
    <source>
        <dbReference type="ARBA" id="ARBA00022881"/>
    </source>
</evidence>
<evidence type="ECO:0000256" key="7">
    <source>
        <dbReference type="ARBA" id="ARBA00022769"/>
    </source>
</evidence>
<organism evidence="18 19">
    <name type="scientific">Paraburkholderia azotifigens</name>
    <dbReference type="NCBI Taxonomy" id="2057004"/>
    <lineage>
        <taxon>Bacteria</taxon>
        <taxon>Pseudomonadati</taxon>
        <taxon>Pseudomonadota</taxon>
        <taxon>Betaproteobacteria</taxon>
        <taxon>Burkholderiales</taxon>
        <taxon>Burkholderiaceae</taxon>
        <taxon>Paraburkholderia</taxon>
    </lineage>
</organism>
<keyword evidence="2" id="KW-0963">Cytoplasm</keyword>
<evidence type="ECO:0000256" key="4">
    <source>
        <dbReference type="ARBA" id="ARBA00022737"/>
    </source>
</evidence>
<dbReference type="GO" id="GO:0005737">
    <property type="term" value="C:cytoplasm"/>
    <property type="evidence" value="ECO:0007669"/>
    <property type="project" value="UniProtKB-SubCell"/>
</dbReference>
<dbReference type="Gene3D" id="3.40.50.300">
    <property type="entry name" value="P-loop containing nucleotide triphosphate hydrolases"/>
    <property type="match status" value="2"/>
</dbReference>
<keyword evidence="7" id="KW-0228">DNA excision</keyword>
<dbReference type="InterPro" id="IPR041552">
    <property type="entry name" value="UvrA_DNA-bd"/>
</dbReference>
<keyword evidence="3" id="KW-0479">Metal-binding</keyword>
<evidence type="ECO:0000256" key="2">
    <source>
        <dbReference type="ARBA" id="ARBA00022490"/>
    </source>
</evidence>
<keyword evidence="6" id="KW-0227">DNA damage</keyword>
<dbReference type="PROSITE" id="PS00211">
    <property type="entry name" value="ABC_TRANSPORTER_1"/>
    <property type="match status" value="1"/>
</dbReference>
<dbReference type="Proteomes" id="UP000321776">
    <property type="component" value="Unassembled WGS sequence"/>
</dbReference>
<evidence type="ECO:0000256" key="8">
    <source>
        <dbReference type="ARBA" id="ARBA00022771"/>
    </source>
</evidence>
<evidence type="ECO:0000313" key="19">
    <source>
        <dbReference type="Proteomes" id="UP000321776"/>
    </source>
</evidence>
<dbReference type="EMBL" id="VOQS01000005">
    <property type="protein sequence ID" value="TXC79105.1"/>
    <property type="molecule type" value="Genomic_DNA"/>
</dbReference>
<keyword evidence="8" id="KW-0863">Zinc-finger</keyword>
<comment type="caution">
    <text evidence="18">The sequence shown here is derived from an EMBL/GenBank/DDBJ whole genome shotgun (WGS) entry which is preliminary data.</text>
</comment>
<keyword evidence="11" id="KW-0267">Excision nuclease</keyword>
<dbReference type="PROSITE" id="PS50893">
    <property type="entry name" value="ABC_TRANSPORTER_2"/>
    <property type="match status" value="1"/>
</dbReference>
<keyword evidence="4" id="KW-0677">Repeat</keyword>
<evidence type="ECO:0000256" key="10">
    <source>
        <dbReference type="ARBA" id="ARBA00022840"/>
    </source>
</evidence>
<gene>
    <name evidence="18" type="ORF">FRZ40_32300</name>
</gene>
<sequence length="1401" mass="150886">MKLARAIEVVGATTNNLRDVDVHLPENSITAVVGVSGSGKSSLVDKTIAAVGSARTRRFLDIPAPGASEDVPAFVGATPPTVVVAQRAFLASTRNTVATSTALMRVLRRLFSRFSAPFAADVGEPAPVATAEIVAEWLIRYMSGKAIVWVVPAYQIRTDGLDEVRNLASAGLGDVVIYSETDKGKKAETGTTYSTARFKGLRCDVRHTIEAKVGEVSLSEKSRRQLLDILRKAWEISADGVFIELPASDEPALSRSYTHGLELRKHRVHPSSRRVFRKADPHLFSFNAPTHEDSGACPSCEGLGVSADVQEELLVAHPERSMRSGSLALWTDKNYRYVNIQHSTIEGLRGRDGFDPDVPWNRLPLSARRLILEGSADPVIDLDPKTKRKTSAPHPFSGFRAAILERIGRQSASADALKRFVSTGRCPMCEGTRWCAETRALRVGGRSIDEVLSVSFSQLADFADAWKAVAVKEASSASAAREIESLIQNVAHIARSFSNVGLGHLSGGRSLLEVSDGEARRIRLAGVLNSRLSGLLLVLDEPGRGLHEADLDNLAIAISDVAKSHTVLMSEHRARLVQNADQVIQLGPGGGPEGGQVIAHSLSNWTFPVPGRDLSGAYKRKPQFLEIAGASVNTVQSQTVRIPLGTLTCIAGVSGSGKSSFVRGALVPALIEALPSGRVEIEDFRVVRGKWKSCKGADNISALYALDQGSPSSQPRSLVATYLGFADALRRELASTDAAHTLKLQATDFGTNAGRGRCQACMGLGTSSDGEACTVCGGRRFGHDALSVRVGGLNIAEWLDLPLSSLRGAPFPWVADKLIDSLLELGIGHLSLGRSLNTLSGGEFQRLRLSRAIAVEGCSGALFVLDEPGAGLHPQDVEHLYRALRHIVSDGKNTVVAVEHDPYLLSQCDYLVEFGPAGGPDGGKVIAEGLPSEIRGAKTPTGRALKSPARVTKKGKKTAVKSEPERPGSLEEALAARQEIRQIMGDDVSPPDEGKALQPGAIFHRSARDVRPLELGDLDRAVVQFAIEAMPPVELALRRLLDAWERHPAASLYVNPLLDAVSVWGTTIPAAVIKQSRSDAIAMGLDDFTLGQKSALLLRVSGRRLRPTEASPDGRVLALRDAWALGSGFVDLLDDSGQSIASATDRLVDLSLGIAGPRRHRVDSFVRSSSLGRCPMCRGGRSVRDVDEKRIVCNTKSSIFADDFLAPVIAKQLKGFRRSELIPFFRRMADEGIWRDVSWGQLTPEEKAVVLWGYWVRPGLGTFIKHGKGADGSEVNHWLRWDGLADQLDSRLMASASGGGERTCPMCNGTGLSAKARLLMLAGRSWQAWMEDGTIRELVSALKAIKPVNTRHAMEHGRILHCLSSFKPSDLRLNEAVESKQREAALSAVAKAFTGMAAYCF</sequence>
<evidence type="ECO:0000256" key="16">
    <source>
        <dbReference type="ARBA" id="ARBA00042156"/>
    </source>
</evidence>